<name>A0ABQ2V2J1_9ACTN</name>
<comment type="caution">
    <text evidence="3">The sequence shown here is derived from an EMBL/GenBank/DDBJ whole genome shotgun (WGS) entry which is preliminary data.</text>
</comment>
<keyword evidence="2" id="KW-0732">Signal</keyword>
<organism evidence="3 4">
    <name type="scientific">Streptomyces albospinus</name>
    <dbReference type="NCBI Taxonomy" id="285515"/>
    <lineage>
        <taxon>Bacteria</taxon>
        <taxon>Bacillati</taxon>
        <taxon>Actinomycetota</taxon>
        <taxon>Actinomycetes</taxon>
        <taxon>Kitasatosporales</taxon>
        <taxon>Streptomycetaceae</taxon>
        <taxon>Streptomyces</taxon>
    </lineage>
</organism>
<protein>
    <submittedName>
        <fullName evidence="3">Uncharacterized protein</fullName>
    </submittedName>
</protein>
<feature type="region of interest" description="Disordered" evidence="1">
    <location>
        <begin position="46"/>
        <end position="72"/>
    </location>
</feature>
<accession>A0ABQ2V2J1</accession>
<evidence type="ECO:0000313" key="3">
    <source>
        <dbReference type="EMBL" id="GGU62133.1"/>
    </source>
</evidence>
<evidence type="ECO:0000256" key="2">
    <source>
        <dbReference type="SAM" id="SignalP"/>
    </source>
</evidence>
<gene>
    <name evidence="3" type="ORF">GCM10010211_28950</name>
</gene>
<evidence type="ECO:0000313" key="4">
    <source>
        <dbReference type="Proteomes" id="UP000654471"/>
    </source>
</evidence>
<reference evidence="4" key="1">
    <citation type="journal article" date="2019" name="Int. J. Syst. Evol. Microbiol.">
        <title>The Global Catalogue of Microorganisms (GCM) 10K type strain sequencing project: providing services to taxonomists for standard genome sequencing and annotation.</title>
        <authorList>
            <consortium name="The Broad Institute Genomics Platform"/>
            <consortium name="The Broad Institute Genome Sequencing Center for Infectious Disease"/>
            <person name="Wu L."/>
            <person name="Ma J."/>
        </authorList>
    </citation>
    <scope>NUCLEOTIDE SEQUENCE [LARGE SCALE GENOMIC DNA]</scope>
    <source>
        <strain evidence="4">JCM 3399</strain>
    </source>
</reference>
<feature type="signal peptide" evidence="2">
    <location>
        <begin position="1"/>
        <end position="26"/>
    </location>
</feature>
<evidence type="ECO:0000256" key="1">
    <source>
        <dbReference type="SAM" id="MobiDB-lite"/>
    </source>
</evidence>
<proteinExistence type="predicted"/>
<feature type="chain" id="PRO_5046891739" evidence="2">
    <location>
        <begin position="27"/>
        <end position="72"/>
    </location>
</feature>
<keyword evidence="4" id="KW-1185">Reference proteome</keyword>
<dbReference type="EMBL" id="BMRP01000008">
    <property type="protein sequence ID" value="GGU62133.1"/>
    <property type="molecule type" value="Genomic_DNA"/>
</dbReference>
<feature type="compositionally biased region" description="Polar residues" evidence="1">
    <location>
        <begin position="63"/>
        <end position="72"/>
    </location>
</feature>
<dbReference type="Proteomes" id="UP000654471">
    <property type="component" value="Unassembled WGS sequence"/>
</dbReference>
<sequence>MRVRNVIAAMAITGAAVLGVVGSASAVEGARAATGRTVERSILRPTDDGADVNVPGYGPMHGTLTQTVDSDG</sequence>